<dbReference type="EMBL" id="JAACJN010000129">
    <property type="protein sequence ID" value="KAF5369225.1"/>
    <property type="molecule type" value="Genomic_DNA"/>
</dbReference>
<reference evidence="2 3" key="1">
    <citation type="journal article" date="2020" name="ISME J.">
        <title>Uncovering the hidden diversity of litter-decomposition mechanisms in mushroom-forming fungi.</title>
        <authorList>
            <person name="Floudas D."/>
            <person name="Bentzer J."/>
            <person name="Ahren D."/>
            <person name="Johansson T."/>
            <person name="Persson P."/>
            <person name="Tunlid A."/>
        </authorList>
    </citation>
    <scope>NUCLEOTIDE SEQUENCE [LARGE SCALE GENOMIC DNA]</scope>
    <source>
        <strain evidence="2 3">CBS 406.79</strain>
    </source>
</reference>
<dbReference type="InterPro" id="IPR036047">
    <property type="entry name" value="F-box-like_dom_sf"/>
</dbReference>
<dbReference type="InterPro" id="IPR032675">
    <property type="entry name" value="LRR_dom_sf"/>
</dbReference>
<sequence>MTSPSNSLPDQLIQLANALRDPLLLDSVPHLQLSSIQQRNRLRLAIDFGADLLTSLKSFRNQLSSIFFLPDEIISDIFFLVMMNDPWSTDWCAVLLVCRRWYRVAMDDGRLWAWLSDSDLERLSIWQMRSKGYPLSFKLTTTYSVFYCAQDPARIRSLDLENGIAEFFELVNALPILEVLRVSNTGQRQSMVSWRMPSFLVEGSAPHLRHLSLENVAFAGTKELLLLSNLTHLELTRNHDQREFLDALPSLDDFYHIVERSPCLQSIQLRSYIGNRGLEAFELRHLPPLSLPVLRLLDLNLNAQKISLLLQFLAFPHDARIILVVQPKDRSTYISDIKSLMVPLRLHLCHADAPILRCGYIQTGSYLGFSAFDKATCPTTFFYKDDERPVIQIVVYPFTQHENRQLLAKIINAIPLQKLEFLDASALCHDSTTAFHDLGRAYFSVQTWRTLVSLLPSRLTIRIGVNNGMLSALEGIIAAMNRSTATCPSGRRLKRRQRLEGIGSLPLSRLVLLPGISGLSHNESDEGQARFYPSLLRYLTAFRDIHTVLKPRGEVLAALSIEVTRHGGQFAEQLSALAGEFSYAGVIWNQSAGVTDSK</sequence>
<accession>A0A8H5GR28</accession>
<dbReference type="InterPro" id="IPR001810">
    <property type="entry name" value="F-box_dom"/>
</dbReference>
<dbReference type="SUPFAM" id="SSF81383">
    <property type="entry name" value="F-box domain"/>
    <property type="match status" value="1"/>
</dbReference>
<feature type="domain" description="F-box" evidence="1">
    <location>
        <begin position="68"/>
        <end position="115"/>
    </location>
</feature>
<dbReference type="Gene3D" id="1.20.1280.50">
    <property type="match status" value="1"/>
</dbReference>
<organism evidence="2 3">
    <name type="scientific">Collybiopsis confluens</name>
    <dbReference type="NCBI Taxonomy" id="2823264"/>
    <lineage>
        <taxon>Eukaryota</taxon>
        <taxon>Fungi</taxon>
        <taxon>Dikarya</taxon>
        <taxon>Basidiomycota</taxon>
        <taxon>Agaricomycotina</taxon>
        <taxon>Agaricomycetes</taxon>
        <taxon>Agaricomycetidae</taxon>
        <taxon>Agaricales</taxon>
        <taxon>Marasmiineae</taxon>
        <taxon>Omphalotaceae</taxon>
        <taxon>Collybiopsis</taxon>
    </lineage>
</organism>
<protein>
    <recommendedName>
        <fullName evidence="1">F-box domain-containing protein</fullName>
    </recommendedName>
</protein>
<keyword evidence="3" id="KW-1185">Reference proteome</keyword>
<dbReference type="SUPFAM" id="SSF52047">
    <property type="entry name" value="RNI-like"/>
    <property type="match status" value="1"/>
</dbReference>
<proteinExistence type="predicted"/>
<dbReference type="AlphaFoldDB" id="A0A8H5GR28"/>
<dbReference type="Gene3D" id="3.80.10.10">
    <property type="entry name" value="Ribonuclease Inhibitor"/>
    <property type="match status" value="1"/>
</dbReference>
<dbReference type="Proteomes" id="UP000518752">
    <property type="component" value="Unassembled WGS sequence"/>
</dbReference>
<gene>
    <name evidence="2" type="ORF">D9757_010027</name>
</gene>
<dbReference type="OrthoDB" id="3235815at2759"/>
<dbReference type="Pfam" id="PF12937">
    <property type="entry name" value="F-box-like"/>
    <property type="match status" value="1"/>
</dbReference>
<evidence type="ECO:0000313" key="2">
    <source>
        <dbReference type="EMBL" id="KAF5369225.1"/>
    </source>
</evidence>
<comment type="caution">
    <text evidence="2">The sequence shown here is derived from an EMBL/GenBank/DDBJ whole genome shotgun (WGS) entry which is preliminary data.</text>
</comment>
<evidence type="ECO:0000313" key="3">
    <source>
        <dbReference type="Proteomes" id="UP000518752"/>
    </source>
</evidence>
<evidence type="ECO:0000259" key="1">
    <source>
        <dbReference type="Pfam" id="PF12937"/>
    </source>
</evidence>
<name>A0A8H5GR28_9AGAR</name>